<dbReference type="Gene3D" id="3.40.190.10">
    <property type="entry name" value="Periplasmic binding protein-like II"/>
    <property type="match status" value="2"/>
</dbReference>
<dbReference type="SMART" id="SM00062">
    <property type="entry name" value="PBPb"/>
    <property type="match status" value="1"/>
</dbReference>
<dbReference type="GO" id="GO:0042597">
    <property type="term" value="C:periplasmic space"/>
    <property type="evidence" value="ECO:0007669"/>
    <property type="project" value="UniProtKB-SubCell"/>
</dbReference>
<dbReference type="PROSITE" id="PS51257">
    <property type="entry name" value="PROKAR_LIPOPROTEIN"/>
    <property type="match status" value="1"/>
</dbReference>
<accession>A0A1H1YR59</accession>
<dbReference type="InterPro" id="IPR001638">
    <property type="entry name" value="Solute-binding_3/MltF_N"/>
</dbReference>
<dbReference type="InterPro" id="IPR015168">
    <property type="entry name" value="SsuA/THI5"/>
</dbReference>
<name>A0A1H1YR59_9MICC</name>
<proteinExistence type="inferred from homology"/>
<dbReference type="Pfam" id="PF09084">
    <property type="entry name" value="NMT1"/>
    <property type="match status" value="1"/>
</dbReference>
<evidence type="ECO:0000256" key="4">
    <source>
        <dbReference type="SAM" id="SignalP"/>
    </source>
</evidence>
<protein>
    <submittedName>
        <fullName evidence="6">NitT/TauT family transport system substrate-binding protein</fullName>
    </submittedName>
</protein>
<evidence type="ECO:0000256" key="3">
    <source>
        <dbReference type="ARBA" id="ARBA00022729"/>
    </source>
</evidence>
<comment type="similarity">
    <text evidence="2">Belongs to the bacterial solute-binding protein SsuA/TauA family.</text>
</comment>
<evidence type="ECO:0000256" key="1">
    <source>
        <dbReference type="ARBA" id="ARBA00004418"/>
    </source>
</evidence>
<dbReference type="AlphaFoldDB" id="A0A1H1YR59"/>
<dbReference type="OrthoDB" id="5174711at2"/>
<dbReference type="RefSeq" id="WP_091719826.1">
    <property type="nucleotide sequence ID" value="NZ_LT629779.1"/>
</dbReference>
<keyword evidence="3 4" id="KW-0732">Signal</keyword>
<dbReference type="PANTHER" id="PTHR30024">
    <property type="entry name" value="ALIPHATIC SULFONATES-BINDING PROTEIN-RELATED"/>
    <property type="match status" value="1"/>
</dbReference>
<evidence type="ECO:0000313" key="7">
    <source>
        <dbReference type="Proteomes" id="UP000198751"/>
    </source>
</evidence>
<organism evidence="6 7">
    <name type="scientific">Pseudarthrobacter equi</name>
    <dbReference type="NCBI Taxonomy" id="728066"/>
    <lineage>
        <taxon>Bacteria</taxon>
        <taxon>Bacillati</taxon>
        <taxon>Actinomycetota</taxon>
        <taxon>Actinomycetes</taxon>
        <taxon>Micrococcales</taxon>
        <taxon>Micrococcaceae</taxon>
        <taxon>Pseudarthrobacter</taxon>
    </lineage>
</organism>
<evidence type="ECO:0000313" key="6">
    <source>
        <dbReference type="EMBL" id="SDT23891.1"/>
    </source>
</evidence>
<dbReference type="SUPFAM" id="SSF53850">
    <property type="entry name" value="Periplasmic binding protein-like II"/>
    <property type="match status" value="1"/>
</dbReference>
<dbReference type="PANTHER" id="PTHR30024:SF47">
    <property type="entry name" value="TAURINE-BINDING PERIPLASMIC PROTEIN"/>
    <property type="match status" value="1"/>
</dbReference>
<feature type="signal peptide" evidence="4">
    <location>
        <begin position="1"/>
        <end position="24"/>
    </location>
</feature>
<sequence>MNIKKTRTATIAALGLALTLSGCASGSVDGSAPAAAGSTSEGLTKVTYGIFPSNTVAAFQVAKDKGFFEKHGIDLQLVVGAGSSAAQLPALATGELDFMLASPVTALTAATQGLDVRIIEGVTQNDPKIVEDSTAVVVGASSNIKSARDLEGKKVSVNALGGIGEIGIREAVAKDGGDPKKVTFVQLSFPEVAAQIEAGQIDAGMAGSPFMQQVVSKGGRVVSDFIHDTGLGTNELVSISSGNLVQSDPDKVKRFTEAMKEALPFLVENNDLIRDAMPAALGTDPAAAKKAQLSLYSPDISKETIQLFADLLVKYGIVSTKPDVDKVIWKP</sequence>
<keyword evidence="7" id="KW-1185">Reference proteome</keyword>
<dbReference type="EMBL" id="LT629779">
    <property type="protein sequence ID" value="SDT23891.1"/>
    <property type="molecule type" value="Genomic_DNA"/>
</dbReference>
<feature type="chain" id="PRO_5039361277" evidence="4">
    <location>
        <begin position="25"/>
        <end position="331"/>
    </location>
</feature>
<feature type="domain" description="Solute-binding protein family 3/N-terminal" evidence="5">
    <location>
        <begin position="45"/>
        <end position="269"/>
    </location>
</feature>
<comment type="subcellular location">
    <subcellularLocation>
        <location evidence="1">Periplasm</location>
    </subcellularLocation>
</comment>
<gene>
    <name evidence="6" type="ORF">SAMN04489743_2122</name>
</gene>
<evidence type="ECO:0000256" key="2">
    <source>
        <dbReference type="ARBA" id="ARBA00010742"/>
    </source>
</evidence>
<reference evidence="7" key="1">
    <citation type="submission" date="2016-10" db="EMBL/GenBank/DDBJ databases">
        <authorList>
            <person name="Varghese N."/>
            <person name="Submissions S."/>
        </authorList>
    </citation>
    <scope>NUCLEOTIDE SEQUENCE [LARGE SCALE GENOMIC DNA]</scope>
    <source>
        <strain evidence="7">IMMIB L-1606</strain>
    </source>
</reference>
<evidence type="ECO:0000259" key="5">
    <source>
        <dbReference type="SMART" id="SM00062"/>
    </source>
</evidence>
<dbReference type="Proteomes" id="UP000198751">
    <property type="component" value="Chromosome I"/>
</dbReference>